<feature type="region of interest" description="Disordered" evidence="3">
    <location>
        <begin position="1247"/>
        <end position="1307"/>
    </location>
</feature>
<dbReference type="SUPFAM" id="SSF49562">
    <property type="entry name" value="C2 domain (Calcium/lipid-binding domain, CaLB)"/>
    <property type="match status" value="1"/>
</dbReference>
<feature type="compositionally biased region" description="Polar residues" evidence="3">
    <location>
        <begin position="345"/>
        <end position="366"/>
    </location>
</feature>
<dbReference type="PROSITE" id="PS00509">
    <property type="entry name" value="RAS_GTPASE_ACTIV_1"/>
    <property type="match status" value="1"/>
</dbReference>
<feature type="region of interest" description="Disordered" evidence="3">
    <location>
        <begin position="324"/>
        <end position="366"/>
    </location>
</feature>
<dbReference type="PROSITE" id="PS50018">
    <property type="entry name" value="RAS_GTPASE_ACTIV_2"/>
    <property type="match status" value="1"/>
</dbReference>
<dbReference type="GO" id="GO:0005096">
    <property type="term" value="F:GTPase activator activity"/>
    <property type="evidence" value="ECO:0007669"/>
    <property type="project" value="UniProtKB-KW"/>
</dbReference>
<sequence length="1456" mass="162407">MTSTGWRPLPLILGCFGCLFSALLNIWRWILRQKCCQNNNNYCCCCYCHNRNTGGKKSLIKIEEGTTIEEQQHQSISVDQPLLLLCSPLPLIEETPLPSLDNEMRKISSHTLPNKKEAEETRSLDRHLFSVRWNKRGTSTTKINNKNNIRPSLKATTTTQILEKKKNNNLICDNSNGRDDFDSPAVALIDPCTSSASSPATAAVLNSNCSQQQPSVPQRLACFLSKRLKRTKSFPKLASALSRDKLVGATTTTLNGIGKQGEHQLKIRASLGSNALRTDQQQQQQQQRSQPLSLYLPGPTEEKLKTSRSYESLLLLSQAGGCNDNNSVLQKSPSESEHKMLLQPYPSSNNKPQQFPNLSSPLDSNNILCSDRSNGVNGYWHNSNTLQTTTTTIPMNINNHFPQHKYQQQQKQQQQQINNRQKLQQSSNSSRIENSLSIWILEAKGIPPKRKFFCEISLDNIIKAKTSSKSLSEGICFWGENFDFQKLPFNSQQLCIDLMREPEILINGGGGGKKRRGGGGGGGGNGGKSSHEELHCLVGLVRIPLSQLVGKQPIEKWYLISSGEPSQTSSSSSTDSQPSLRLKARYQSVQILPLNAYLPFRKSLHTYFLPLCTAFEPILGVKAKEDFANSLVKILHIERNAPEALAELVMAEVLTQENDHLLFRGNSLATKAVEAYMKLVATDYLQMALGDFIRQLLSSDLSCEVDPLRLCNGNASSSGSSSSGSGSSISSQLEKSRQQLTRQVETAWRRILACQHLFPYPLRLLFSGLRHRLEQAGRAELTDNCMHRKILSSSIFLRFLCPAILSPSLFGLVNEYPTGQAARNLTLIAKSLQTLANFTRFGGKEGYMEFMNNFVEREWRNMQHFLRQISAPCARYCQACEAHDSMVDCTIDLGKELSLLASYMRENCDQLMEQRKENLNLNKNSNTTTTLIAIKQLWNALMTINNWGNNCCDKEEGEEEEGNFDNNLTILPPPSASRALNAGVVIAHRGVASHEATQRRGELCTPRVIQRNAFRAVDDEADDESESEEDGRVQEIVEENEEFNLRRPPPNRRRRPPSANGYTNSSLISHVRNCSSGEQQQQQQHYGIFNESINNFDSSSASVGSNNRKKIGGGINQMIIPPSSGYQSQLNSSSYSNSSSPTNTTESSPPPSQQQQTTSIINNLIQSPKILLKNPPKISKNIFSSNIISSNNSCQGSSSSSASSAYSSLSPTNQQKQQQQQNLFNNKLRKSAENAAKHLLEELNAGKSEQQTRTELQQQQQHLPKPRTNPSCWSIPASSSGHLQQQQQQQPQPRSAFIGSNPTDPLTAFVRYPLHSSSSPQKISPKNLEEEKEDYQRKFPQKFPTCSEIYWPENNNKNKLISSTSEINTTTNIPWSKQHILLPSQQQHVSQQQPATIPDLLAAELELIEAQRCQIAELTRQNAALRQELNSVRAISSQHVVAGREEKIIIASTESI</sequence>
<feature type="region of interest" description="Disordered" evidence="3">
    <location>
        <begin position="507"/>
        <end position="528"/>
    </location>
</feature>
<evidence type="ECO:0000313" key="5">
    <source>
        <dbReference type="Proteomes" id="UP000887563"/>
    </source>
</evidence>
<proteinExistence type="predicted"/>
<feature type="compositionally biased region" description="Acidic residues" evidence="3">
    <location>
        <begin position="1019"/>
        <end position="1029"/>
    </location>
</feature>
<dbReference type="Gene3D" id="1.10.506.10">
    <property type="entry name" value="GTPase Activation - p120gap, domain 1"/>
    <property type="match status" value="1"/>
</dbReference>
<evidence type="ECO:0000313" key="6">
    <source>
        <dbReference type="WBParaSite" id="Minc3s01086g20577"/>
    </source>
</evidence>
<feature type="compositionally biased region" description="Low complexity" evidence="3">
    <location>
        <begin position="1122"/>
        <end position="1157"/>
    </location>
</feature>
<feature type="domain" description="Ras-GAP" evidence="4">
    <location>
        <begin position="623"/>
        <end position="837"/>
    </location>
</feature>
<dbReference type="Gene3D" id="1.10.506.20">
    <property type="match status" value="1"/>
</dbReference>
<feature type="region of interest" description="Disordered" evidence="3">
    <location>
        <begin position="1099"/>
        <end position="1157"/>
    </location>
</feature>
<keyword evidence="2" id="KW-0175">Coiled coil</keyword>
<dbReference type="SMART" id="SM00239">
    <property type="entry name" value="C2"/>
    <property type="match status" value="1"/>
</dbReference>
<feature type="region of interest" description="Disordered" evidence="3">
    <location>
        <begin position="408"/>
        <end position="429"/>
    </location>
</feature>
<dbReference type="Gene3D" id="2.60.40.150">
    <property type="entry name" value="C2 domain"/>
    <property type="match status" value="1"/>
</dbReference>
<feature type="compositionally biased region" description="Polar residues" evidence="3">
    <location>
        <begin position="1268"/>
        <end position="1283"/>
    </location>
</feature>
<evidence type="ECO:0000256" key="2">
    <source>
        <dbReference type="SAM" id="Coils"/>
    </source>
</evidence>
<feature type="region of interest" description="Disordered" evidence="3">
    <location>
        <begin position="275"/>
        <end position="301"/>
    </location>
</feature>
<reference evidence="6" key="1">
    <citation type="submission" date="2022-11" db="UniProtKB">
        <authorList>
            <consortium name="WormBaseParasite"/>
        </authorList>
    </citation>
    <scope>IDENTIFICATION</scope>
</reference>
<name>A0A914M275_MELIC</name>
<feature type="compositionally biased region" description="Low complexity" evidence="3">
    <location>
        <begin position="1249"/>
        <end position="1261"/>
    </location>
</feature>
<dbReference type="Proteomes" id="UP000887563">
    <property type="component" value="Unplaced"/>
</dbReference>
<dbReference type="SUPFAM" id="SSF48350">
    <property type="entry name" value="GTPase activation domain, GAP"/>
    <property type="match status" value="1"/>
</dbReference>
<feature type="compositionally biased region" description="Low complexity" evidence="3">
    <location>
        <begin position="1284"/>
        <end position="1293"/>
    </location>
</feature>
<dbReference type="CDD" id="cd05136">
    <property type="entry name" value="RasGAP_DAB2IP"/>
    <property type="match status" value="1"/>
</dbReference>
<keyword evidence="5" id="KW-1185">Reference proteome</keyword>
<dbReference type="InterPro" id="IPR023152">
    <property type="entry name" value="RasGAP_CS"/>
</dbReference>
<keyword evidence="1" id="KW-0343">GTPase activation</keyword>
<organism evidence="5 6">
    <name type="scientific">Meloidogyne incognita</name>
    <name type="common">Southern root-knot nematode worm</name>
    <name type="synonym">Oxyuris incognita</name>
    <dbReference type="NCBI Taxonomy" id="6306"/>
    <lineage>
        <taxon>Eukaryota</taxon>
        <taxon>Metazoa</taxon>
        <taxon>Ecdysozoa</taxon>
        <taxon>Nematoda</taxon>
        <taxon>Chromadorea</taxon>
        <taxon>Rhabditida</taxon>
        <taxon>Tylenchina</taxon>
        <taxon>Tylenchomorpha</taxon>
        <taxon>Tylenchoidea</taxon>
        <taxon>Meloidogynidae</taxon>
        <taxon>Meloidogyninae</taxon>
        <taxon>Meloidogyne</taxon>
        <taxon>Meloidogyne incognita group</taxon>
    </lineage>
</organism>
<dbReference type="InterPro" id="IPR001936">
    <property type="entry name" value="RasGAP_dom"/>
</dbReference>
<dbReference type="PANTHER" id="PTHR10194">
    <property type="entry name" value="RAS GTPASE-ACTIVATING PROTEINS"/>
    <property type="match status" value="1"/>
</dbReference>
<accession>A0A914M275</accession>
<feature type="compositionally biased region" description="Polar residues" evidence="3">
    <location>
        <begin position="324"/>
        <end position="333"/>
    </location>
</feature>
<dbReference type="WBParaSite" id="Minc3s01086g20577">
    <property type="protein sequence ID" value="Minc3s01086g20577"/>
    <property type="gene ID" value="Minc3s01086g20577"/>
</dbReference>
<dbReference type="PANTHER" id="PTHR10194:SF60">
    <property type="entry name" value="RAS GTPASE-ACTIVATING PROTEIN RASKOL"/>
    <property type="match status" value="1"/>
</dbReference>
<dbReference type="InterPro" id="IPR039360">
    <property type="entry name" value="Ras_GTPase"/>
</dbReference>
<dbReference type="Pfam" id="PF00616">
    <property type="entry name" value="RasGAP"/>
    <property type="match status" value="1"/>
</dbReference>
<dbReference type="InterPro" id="IPR035892">
    <property type="entry name" value="C2_domain_sf"/>
</dbReference>
<dbReference type="InterPro" id="IPR008936">
    <property type="entry name" value="Rho_GTPase_activation_prot"/>
</dbReference>
<dbReference type="SMART" id="SM00323">
    <property type="entry name" value="RasGAP"/>
    <property type="match status" value="1"/>
</dbReference>
<protein>
    <submittedName>
        <fullName evidence="6">Ras-GAP domain-containing protein</fullName>
    </submittedName>
</protein>
<evidence type="ECO:0000256" key="3">
    <source>
        <dbReference type="SAM" id="MobiDB-lite"/>
    </source>
</evidence>
<feature type="region of interest" description="Disordered" evidence="3">
    <location>
        <begin position="1016"/>
        <end position="1065"/>
    </location>
</feature>
<evidence type="ECO:0000256" key="1">
    <source>
        <dbReference type="ARBA" id="ARBA00022468"/>
    </source>
</evidence>
<evidence type="ECO:0000259" key="4">
    <source>
        <dbReference type="PROSITE" id="PS50018"/>
    </source>
</evidence>
<dbReference type="InterPro" id="IPR000008">
    <property type="entry name" value="C2_dom"/>
</dbReference>
<feature type="coiled-coil region" evidence="2">
    <location>
        <begin position="1401"/>
        <end position="1435"/>
    </location>
</feature>
<feature type="compositionally biased region" description="Gly residues" evidence="3">
    <location>
        <begin position="518"/>
        <end position="527"/>
    </location>
</feature>
<feature type="region of interest" description="Disordered" evidence="3">
    <location>
        <begin position="1191"/>
        <end position="1222"/>
    </location>
</feature>